<name>M1A206_SOLTU</name>
<proteinExistence type="predicted"/>
<organism evidence="2 3">
    <name type="scientific">Solanum tuberosum</name>
    <name type="common">Potato</name>
    <dbReference type="NCBI Taxonomy" id="4113"/>
    <lineage>
        <taxon>Eukaryota</taxon>
        <taxon>Viridiplantae</taxon>
        <taxon>Streptophyta</taxon>
        <taxon>Embryophyta</taxon>
        <taxon>Tracheophyta</taxon>
        <taxon>Spermatophyta</taxon>
        <taxon>Magnoliopsida</taxon>
        <taxon>eudicotyledons</taxon>
        <taxon>Gunneridae</taxon>
        <taxon>Pentapetalae</taxon>
        <taxon>asterids</taxon>
        <taxon>lamiids</taxon>
        <taxon>Solanales</taxon>
        <taxon>Solanaceae</taxon>
        <taxon>Solanoideae</taxon>
        <taxon>Solaneae</taxon>
        <taxon>Solanum</taxon>
    </lineage>
</organism>
<dbReference type="Gramene" id="PGSC0003DMT400012915">
    <property type="protein sequence ID" value="PGSC0003DMT400012915"/>
    <property type="gene ID" value="PGSC0003DMG400005034"/>
</dbReference>
<dbReference type="InParanoid" id="M1A206"/>
<reference evidence="2" key="2">
    <citation type="submission" date="2015-06" db="UniProtKB">
        <authorList>
            <consortium name="EnsemblPlants"/>
        </authorList>
    </citation>
    <scope>IDENTIFICATION</scope>
    <source>
        <strain evidence="2">DM1-3 516 R44</strain>
    </source>
</reference>
<dbReference type="EnsemblPlants" id="PGSC0003DMT400012915">
    <property type="protein sequence ID" value="PGSC0003DMT400012915"/>
    <property type="gene ID" value="PGSC0003DMG400005034"/>
</dbReference>
<sequence length="133" mass="15325">MITPENFPSLLLKSSTEPQDLTKDQAVSQLGAYANLLKPLHINASIENKRPNVEPIPIKNVTYIDGIRRVKWTKEEVDRMNIIEDLTYAVVDKFSYGLPDLEDLRIQIPKQLNVKGDVKIGLLRNWHILMRFD</sequence>
<dbReference type="Proteomes" id="UP000011115">
    <property type="component" value="Unassembled WGS sequence"/>
</dbReference>
<evidence type="ECO:0000259" key="1">
    <source>
        <dbReference type="Pfam" id="PF14111"/>
    </source>
</evidence>
<keyword evidence="3" id="KW-1185">Reference proteome</keyword>
<dbReference type="PaxDb" id="4113-PGSC0003DMT400012915"/>
<reference evidence="3" key="1">
    <citation type="journal article" date="2011" name="Nature">
        <title>Genome sequence and analysis of the tuber crop potato.</title>
        <authorList>
            <consortium name="The Potato Genome Sequencing Consortium"/>
        </authorList>
    </citation>
    <scope>NUCLEOTIDE SEQUENCE [LARGE SCALE GENOMIC DNA]</scope>
    <source>
        <strain evidence="3">cv. DM1-3 516 R44</strain>
    </source>
</reference>
<dbReference type="HOGENOM" id="CLU_1910350_0_0_1"/>
<dbReference type="AlphaFoldDB" id="M1A206"/>
<dbReference type="Pfam" id="PF14111">
    <property type="entry name" value="DUF4283"/>
    <property type="match status" value="1"/>
</dbReference>
<feature type="domain" description="DUF4283" evidence="1">
    <location>
        <begin position="84"/>
        <end position="133"/>
    </location>
</feature>
<accession>M1A206</accession>
<dbReference type="InterPro" id="IPR025558">
    <property type="entry name" value="DUF4283"/>
</dbReference>
<evidence type="ECO:0000313" key="3">
    <source>
        <dbReference type="Proteomes" id="UP000011115"/>
    </source>
</evidence>
<evidence type="ECO:0000313" key="2">
    <source>
        <dbReference type="EnsemblPlants" id="PGSC0003DMT400012915"/>
    </source>
</evidence>
<protein>
    <recommendedName>
        <fullName evidence="1">DUF4283 domain-containing protein</fullName>
    </recommendedName>
</protein>